<dbReference type="PROSITE" id="PS50853">
    <property type="entry name" value="FN3"/>
    <property type="match status" value="2"/>
</dbReference>
<reference evidence="5" key="1">
    <citation type="submission" date="2025-08" db="UniProtKB">
        <authorList>
            <consortium name="RefSeq"/>
        </authorList>
    </citation>
    <scope>IDENTIFICATION</scope>
    <source>
        <tissue evidence="5">Whole organism</tissue>
    </source>
</reference>
<dbReference type="RefSeq" id="XP_047735805.1">
    <property type="nucleotide sequence ID" value="XM_047879849.1"/>
</dbReference>
<feature type="domain" description="Fibronectin type-III" evidence="3">
    <location>
        <begin position="15"/>
        <end position="109"/>
    </location>
</feature>
<dbReference type="PANTHER" id="PTHR13817">
    <property type="entry name" value="TITIN"/>
    <property type="match status" value="1"/>
</dbReference>
<name>A0A979FHN4_HYAAZ</name>
<dbReference type="InterPro" id="IPR003961">
    <property type="entry name" value="FN3_dom"/>
</dbReference>
<dbReference type="KEGG" id="hazt:125177668"/>
<dbReference type="InterPro" id="IPR013783">
    <property type="entry name" value="Ig-like_fold"/>
</dbReference>
<feature type="compositionally biased region" description="Polar residues" evidence="2">
    <location>
        <begin position="203"/>
        <end position="220"/>
    </location>
</feature>
<organism evidence="4 5">
    <name type="scientific">Hyalella azteca</name>
    <name type="common">Amphipod</name>
    <dbReference type="NCBI Taxonomy" id="294128"/>
    <lineage>
        <taxon>Eukaryota</taxon>
        <taxon>Metazoa</taxon>
        <taxon>Ecdysozoa</taxon>
        <taxon>Arthropoda</taxon>
        <taxon>Crustacea</taxon>
        <taxon>Multicrustacea</taxon>
        <taxon>Malacostraca</taxon>
        <taxon>Eumalacostraca</taxon>
        <taxon>Peracarida</taxon>
        <taxon>Amphipoda</taxon>
        <taxon>Senticaudata</taxon>
        <taxon>Talitrida</taxon>
        <taxon>Talitroidea</taxon>
        <taxon>Hyalellidae</taxon>
        <taxon>Hyalella</taxon>
    </lineage>
</organism>
<dbReference type="InterPro" id="IPR036116">
    <property type="entry name" value="FN3_sf"/>
</dbReference>
<dbReference type="AlphaFoldDB" id="A0A979FHN4"/>
<protein>
    <submittedName>
        <fullName evidence="5">Protein sidekick-1-like</fullName>
    </submittedName>
</protein>
<dbReference type="SUPFAM" id="SSF49265">
    <property type="entry name" value="Fibronectin type III"/>
    <property type="match status" value="1"/>
</dbReference>
<dbReference type="PANTHER" id="PTHR13817:SF166">
    <property type="entry name" value="NEURONAL IGCAM-RELATED"/>
    <property type="match status" value="1"/>
</dbReference>
<gene>
    <name evidence="5" type="primary">LOC125177668</name>
</gene>
<dbReference type="SMART" id="SM00060">
    <property type="entry name" value="FN3"/>
    <property type="match status" value="2"/>
</dbReference>
<feature type="compositionally biased region" description="Low complexity" evidence="2">
    <location>
        <begin position="226"/>
        <end position="242"/>
    </location>
</feature>
<dbReference type="CDD" id="cd00063">
    <property type="entry name" value="FN3"/>
    <property type="match status" value="2"/>
</dbReference>
<evidence type="ECO:0000313" key="4">
    <source>
        <dbReference type="Proteomes" id="UP000694843"/>
    </source>
</evidence>
<evidence type="ECO:0000256" key="1">
    <source>
        <dbReference type="ARBA" id="ARBA00022737"/>
    </source>
</evidence>
<keyword evidence="1" id="KW-0677">Repeat</keyword>
<evidence type="ECO:0000313" key="5">
    <source>
        <dbReference type="RefSeq" id="XP_047735805.1"/>
    </source>
</evidence>
<evidence type="ECO:0000256" key="2">
    <source>
        <dbReference type="SAM" id="MobiDB-lite"/>
    </source>
</evidence>
<proteinExistence type="predicted"/>
<evidence type="ECO:0000259" key="3">
    <source>
        <dbReference type="PROSITE" id="PS50853"/>
    </source>
</evidence>
<dbReference type="Gene3D" id="2.60.40.10">
    <property type="entry name" value="Immunoglobulins"/>
    <property type="match status" value="2"/>
</dbReference>
<dbReference type="Pfam" id="PF00041">
    <property type="entry name" value="fn3"/>
    <property type="match status" value="1"/>
</dbReference>
<feature type="region of interest" description="Disordered" evidence="2">
    <location>
        <begin position="188"/>
        <end position="242"/>
    </location>
</feature>
<keyword evidence="4" id="KW-1185">Reference proteome</keyword>
<accession>A0A979FHN4</accession>
<feature type="domain" description="Fibronectin type-III" evidence="3">
    <location>
        <begin position="114"/>
        <end position="216"/>
    </location>
</feature>
<feature type="region of interest" description="Disordered" evidence="2">
    <location>
        <begin position="88"/>
        <end position="115"/>
    </location>
</feature>
<dbReference type="GeneID" id="125177668"/>
<dbReference type="InterPro" id="IPR050964">
    <property type="entry name" value="Striated_Muscle_Regulatory"/>
</dbReference>
<dbReference type="OrthoDB" id="8923679at2759"/>
<sequence length="310" mass="32610">MLEWLRVGVPTADQDPGPPVVMVDINNVSSYYLNRPFADLAPGKPASITLEKSRRGPTIKVITSSADRRSEVVVSNLQPARRYSVSVRAGNSQGVGPAAPEVSFTTDEDSPSGPPVEVVCRGVTSSTIVVSWSPPDEDVTNGIIVNYRVAYQRLLGSGTASYEKCPLFENGEFLAQYSALQAHRGQTVRNPYGDSRSPAAIGTYNSENINTHTISSGTDNKLNERNNSNKNNISSSSSSSSSSAVSAAGVLVVTEGTTARLVSLAEGGRYRVSVAAATARGVGAPSVPVLCFTAPPRELGPCAVLHRSTA</sequence>
<dbReference type="Proteomes" id="UP000694843">
    <property type="component" value="Unplaced"/>
</dbReference>